<sequence>MAEAFTDLIRNDLAAPFQDDVDAIERNLTEVPVDVQVVYYATRGGKRKRVPIRELSIGECLGASRHIEKHALRLVQRARQQVFQVFLEQGKTDRFFSDLNPRKEPDDEGT</sequence>
<protein>
    <submittedName>
        <fullName evidence="1">Uncharacterized protein</fullName>
    </submittedName>
</protein>
<dbReference type="Proteomes" id="UP001359886">
    <property type="component" value="Unassembled WGS sequence"/>
</dbReference>
<organism evidence="1 2">
    <name type="scientific">Elongatibacter sediminis</name>
    <dbReference type="NCBI Taxonomy" id="3119006"/>
    <lineage>
        <taxon>Bacteria</taxon>
        <taxon>Pseudomonadati</taxon>
        <taxon>Pseudomonadota</taxon>
        <taxon>Gammaproteobacteria</taxon>
        <taxon>Chromatiales</taxon>
        <taxon>Wenzhouxiangellaceae</taxon>
        <taxon>Elongatibacter</taxon>
    </lineage>
</organism>
<keyword evidence="2" id="KW-1185">Reference proteome</keyword>
<proteinExistence type="predicted"/>
<evidence type="ECO:0000313" key="2">
    <source>
        <dbReference type="Proteomes" id="UP001359886"/>
    </source>
</evidence>
<name>A0AAW9RJM6_9GAMM</name>
<dbReference type="EMBL" id="JAZHOG010000007">
    <property type="protein sequence ID" value="MEJ8568278.1"/>
    <property type="molecule type" value="Genomic_DNA"/>
</dbReference>
<gene>
    <name evidence="1" type="ORF">V3330_11635</name>
</gene>
<dbReference type="AlphaFoldDB" id="A0AAW9RJM6"/>
<accession>A0AAW9RJM6</accession>
<reference evidence="1 2" key="1">
    <citation type="submission" date="2024-02" db="EMBL/GenBank/DDBJ databases">
        <title>A novel Wenzhouxiangellaceae bacterium, isolated from coastal sediments.</title>
        <authorList>
            <person name="Du Z.-J."/>
            <person name="Ye Y.-Q."/>
            <person name="Zhang X.-Y."/>
        </authorList>
    </citation>
    <scope>NUCLEOTIDE SEQUENCE [LARGE SCALE GENOMIC DNA]</scope>
    <source>
        <strain evidence="1 2">CH-27</strain>
    </source>
</reference>
<evidence type="ECO:0000313" key="1">
    <source>
        <dbReference type="EMBL" id="MEJ8568278.1"/>
    </source>
</evidence>
<comment type="caution">
    <text evidence="1">The sequence shown here is derived from an EMBL/GenBank/DDBJ whole genome shotgun (WGS) entry which is preliminary data.</text>
</comment>
<dbReference type="RefSeq" id="WP_354695599.1">
    <property type="nucleotide sequence ID" value="NZ_JAZHOG010000007.1"/>
</dbReference>